<organism evidence="2 3">
    <name type="scientific">Cochliobolus sativus (strain ND90Pr / ATCC 201652)</name>
    <name type="common">Common root rot and spot blotch fungus</name>
    <name type="synonym">Bipolaris sorokiniana</name>
    <dbReference type="NCBI Taxonomy" id="665912"/>
    <lineage>
        <taxon>Eukaryota</taxon>
        <taxon>Fungi</taxon>
        <taxon>Dikarya</taxon>
        <taxon>Ascomycota</taxon>
        <taxon>Pezizomycotina</taxon>
        <taxon>Dothideomycetes</taxon>
        <taxon>Pleosporomycetidae</taxon>
        <taxon>Pleosporales</taxon>
        <taxon>Pleosporineae</taxon>
        <taxon>Pleosporaceae</taxon>
        <taxon>Bipolaris</taxon>
    </lineage>
</organism>
<dbReference type="Proteomes" id="UP000016934">
    <property type="component" value="Unassembled WGS sequence"/>
</dbReference>
<dbReference type="HOGENOM" id="CLU_2196739_0_0_1"/>
<protein>
    <submittedName>
        <fullName evidence="2">Uncharacterized protein</fullName>
    </submittedName>
</protein>
<dbReference type="KEGG" id="bsc:COCSADRAFT_279441"/>
<reference evidence="3" key="2">
    <citation type="journal article" date="2013" name="PLoS Genet.">
        <title>Comparative genome structure, secondary metabolite, and effector coding capacity across Cochliobolus pathogens.</title>
        <authorList>
            <person name="Condon B.J."/>
            <person name="Leng Y."/>
            <person name="Wu D."/>
            <person name="Bushley K.E."/>
            <person name="Ohm R.A."/>
            <person name="Otillar R."/>
            <person name="Martin J."/>
            <person name="Schackwitz W."/>
            <person name="Grimwood J."/>
            <person name="MohdZainudin N."/>
            <person name="Xue C."/>
            <person name="Wang R."/>
            <person name="Manning V.A."/>
            <person name="Dhillon B."/>
            <person name="Tu Z.J."/>
            <person name="Steffenson B.J."/>
            <person name="Salamov A."/>
            <person name="Sun H."/>
            <person name="Lowry S."/>
            <person name="LaButti K."/>
            <person name="Han J."/>
            <person name="Copeland A."/>
            <person name="Lindquist E."/>
            <person name="Barry K."/>
            <person name="Schmutz J."/>
            <person name="Baker S.E."/>
            <person name="Ciuffetti L.M."/>
            <person name="Grigoriev I.V."/>
            <person name="Zhong S."/>
            <person name="Turgeon B.G."/>
        </authorList>
    </citation>
    <scope>NUCLEOTIDE SEQUENCE [LARGE SCALE GENOMIC DNA]</scope>
    <source>
        <strain evidence="3">ND90Pr / ATCC 201652</strain>
    </source>
</reference>
<evidence type="ECO:0000313" key="2">
    <source>
        <dbReference type="EMBL" id="EMD58462.1"/>
    </source>
</evidence>
<dbReference type="EMBL" id="KB445656">
    <property type="protein sequence ID" value="EMD58462.1"/>
    <property type="molecule type" value="Genomic_DNA"/>
</dbReference>
<keyword evidence="3" id="KW-1185">Reference proteome</keyword>
<name>M2SNX1_COCSN</name>
<evidence type="ECO:0000256" key="1">
    <source>
        <dbReference type="SAM" id="MobiDB-lite"/>
    </source>
</evidence>
<gene>
    <name evidence="2" type="ORF">COCSADRAFT_279441</name>
</gene>
<dbReference type="AlphaFoldDB" id="M2SNX1"/>
<feature type="region of interest" description="Disordered" evidence="1">
    <location>
        <begin position="1"/>
        <end position="29"/>
    </location>
</feature>
<proteinExistence type="predicted"/>
<reference evidence="2 3" key="1">
    <citation type="journal article" date="2012" name="PLoS Pathog.">
        <title>Diverse lifestyles and strategies of plant pathogenesis encoded in the genomes of eighteen Dothideomycetes fungi.</title>
        <authorList>
            <person name="Ohm R.A."/>
            <person name="Feau N."/>
            <person name="Henrissat B."/>
            <person name="Schoch C.L."/>
            <person name="Horwitz B.A."/>
            <person name="Barry K.W."/>
            <person name="Condon B.J."/>
            <person name="Copeland A.C."/>
            <person name="Dhillon B."/>
            <person name="Glaser F."/>
            <person name="Hesse C.N."/>
            <person name="Kosti I."/>
            <person name="LaButti K."/>
            <person name="Lindquist E.A."/>
            <person name="Lucas S."/>
            <person name="Salamov A.A."/>
            <person name="Bradshaw R.E."/>
            <person name="Ciuffetti L."/>
            <person name="Hamelin R.C."/>
            <person name="Kema G.H.J."/>
            <person name="Lawrence C."/>
            <person name="Scott J.A."/>
            <person name="Spatafora J.W."/>
            <person name="Turgeon B.G."/>
            <person name="de Wit P.J.G.M."/>
            <person name="Zhong S."/>
            <person name="Goodwin S.B."/>
            <person name="Grigoriev I.V."/>
        </authorList>
    </citation>
    <scope>NUCLEOTIDE SEQUENCE [LARGE SCALE GENOMIC DNA]</scope>
    <source>
        <strain evidence="3">ND90Pr / ATCC 201652</strain>
    </source>
</reference>
<dbReference type="RefSeq" id="XP_007705908.1">
    <property type="nucleotide sequence ID" value="XM_007707718.1"/>
</dbReference>
<feature type="compositionally biased region" description="Pro residues" evidence="1">
    <location>
        <begin position="8"/>
        <end position="28"/>
    </location>
</feature>
<dbReference type="GeneID" id="19135779"/>
<accession>M2SNX1</accession>
<sequence length="108" mass="12547">MKMKNPKPSSPLHPPSHLPQHHPTPVPYPRIHGYLHTDSWYRNRFLRDPVRAIRTLPCDWLRVCRQDLEEPPPPSPSHWGSIGGRCTHAYVNTTFEGKPVSSKRWLGR</sequence>
<evidence type="ECO:0000313" key="3">
    <source>
        <dbReference type="Proteomes" id="UP000016934"/>
    </source>
</evidence>